<keyword evidence="2" id="KW-0732">Signal</keyword>
<keyword evidence="4" id="KW-1185">Reference proteome</keyword>
<sequence>MSFFMMSRRSSLGLGVLVNLLADSLSIIDDIPICINRVARQIEIGALTRILPSWNRGGNENRGTGTTHSRPVPNPASPANKNSVPGTSNTQSSFHS</sequence>
<protein>
    <recommendedName>
        <fullName evidence="5">Secreted protein</fullName>
    </recommendedName>
</protein>
<organism evidence="3 4">
    <name type="scientific">Apodospora peruviana</name>
    <dbReference type="NCBI Taxonomy" id="516989"/>
    <lineage>
        <taxon>Eukaryota</taxon>
        <taxon>Fungi</taxon>
        <taxon>Dikarya</taxon>
        <taxon>Ascomycota</taxon>
        <taxon>Pezizomycotina</taxon>
        <taxon>Sordariomycetes</taxon>
        <taxon>Sordariomycetidae</taxon>
        <taxon>Sordariales</taxon>
        <taxon>Lasiosphaeriaceae</taxon>
        <taxon>Apodospora</taxon>
    </lineage>
</organism>
<feature type="chain" id="PRO_5042295293" description="Secreted protein" evidence="2">
    <location>
        <begin position="27"/>
        <end position="96"/>
    </location>
</feature>
<evidence type="ECO:0000256" key="1">
    <source>
        <dbReference type="SAM" id="MobiDB-lite"/>
    </source>
</evidence>
<dbReference type="Proteomes" id="UP001283341">
    <property type="component" value="Unassembled WGS sequence"/>
</dbReference>
<gene>
    <name evidence="3" type="ORF">B0H66DRAFT_542100</name>
</gene>
<name>A0AAE0IRE2_9PEZI</name>
<evidence type="ECO:0008006" key="5">
    <source>
        <dbReference type="Google" id="ProtNLM"/>
    </source>
</evidence>
<reference evidence="3" key="1">
    <citation type="journal article" date="2023" name="Mol. Phylogenet. Evol.">
        <title>Genome-scale phylogeny and comparative genomics of the fungal order Sordariales.</title>
        <authorList>
            <person name="Hensen N."/>
            <person name="Bonometti L."/>
            <person name="Westerberg I."/>
            <person name="Brannstrom I.O."/>
            <person name="Guillou S."/>
            <person name="Cros-Aarteil S."/>
            <person name="Calhoun S."/>
            <person name="Haridas S."/>
            <person name="Kuo A."/>
            <person name="Mondo S."/>
            <person name="Pangilinan J."/>
            <person name="Riley R."/>
            <person name="LaButti K."/>
            <person name="Andreopoulos B."/>
            <person name="Lipzen A."/>
            <person name="Chen C."/>
            <person name="Yan M."/>
            <person name="Daum C."/>
            <person name="Ng V."/>
            <person name="Clum A."/>
            <person name="Steindorff A."/>
            <person name="Ohm R.A."/>
            <person name="Martin F."/>
            <person name="Silar P."/>
            <person name="Natvig D.O."/>
            <person name="Lalanne C."/>
            <person name="Gautier V."/>
            <person name="Ament-Velasquez S.L."/>
            <person name="Kruys A."/>
            <person name="Hutchinson M.I."/>
            <person name="Powell A.J."/>
            <person name="Barry K."/>
            <person name="Miller A.N."/>
            <person name="Grigoriev I.V."/>
            <person name="Debuchy R."/>
            <person name="Gladieux P."/>
            <person name="Hiltunen Thoren M."/>
            <person name="Johannesson H."/>
        </authorList>
    </citation>
    <scope>NUCLEOTIDE SEQUENCE</scope>
    <source>
        <strain evidence="3">CBS 118394</strain>
    </source>
</reference>
<dbReference type="EMBL" id="JAUEDM010000001">
    <property type="protein sequence ID" value="KAK3329813.1"/>
    <property type="molecule type" value="Genomic_DNA"/>
</dbReference>
<accession>A0AAE0IRE2</accession>
<feature type="region of interest" description="Disordered" evidence="1">
    <location>
        <begin position="52"/>
        <end position="96"/>
    </location>
</feature>
<feature type="signal peptide" evidence="2">
    <location>
        <begin position="1"/>
        <end position="26"/>
    </location>
</feature>
<evidence type="ECO:0000256" key="2">
    <source>
        <dbReference type="SAM" id="SignalP"/>
    </source>
</evidence>
<feature type="compositionally biased region" description="Low complexity" evidence="1">
    <location>
        <begin position="55"/>
        <end position="67"/>
    </location>
</feature>
<evidence type="ECO:0000313" key="3">
    <source>
        <dbReference type="EMBL" id="KAK3329813.1"/>
    </source>
</evidence>
<evidence type="ECO:0000313" key="4">
    <source>
        <dbReference type="Proteomes" id="UP001283341"/>
    </source>
</evidence>
<reference evidence="3" key="2">
    <citation type="submission" date="2023-06" db="EMBL/GenBank/DDBJ databases">
        <authorList>
            <consortium name="Lawrence Berkeley National Laboratory"/>
            <person name="Haridas S."/>
            <person name="Hensen N."/>
            <person name="Bonometti L."/>
            <person name="Westerberg I."/>
            <person name="Brannstrom I.O."/>
            <person name="Guillou S."/>
            <person name="Cros-Aarteil S."/>
            <person name="Calhoun S."/>
            <person name="Kuo A."/>
            <person name="Mondo S."/>
            <person name="Pangilinan J."/>
            <person name="Riley R."/>
            <person name="Labutti K."/>
            <person name="Andreopoulos B."/>
            <person name="Lipzen A."/>
            <person name="Chen C."/>
            <person name="Yanf M."/>
            <person name="Daum C."/>
            <person name="Ng V."/>
            <person name="Clum A."/>
            <person name="Steindorff A."/>
            <person name="Ohm R."/>
            <person name="Martin F."/>
            <person name="Silar P."/>
            <person name="Natvig D."/>
            <person name="Lalanne C."/>
            <person name="Gautier V."/>
            <person name="Ament-Velasquez S.L."/>
            <person name="Kruys A."/>
            <person name="Hutchinson M.I."/>
            <person name="Powell A.J."/>
            <person name="Barry K."/>
            <person name="Miller A.N."/>
            <person name="Grigoriev I.V."/>
            <person name="Debuchy R."/>
            <person name="Gladieux P."/>
            <person name="Thoren M.H."/>
            <person name="Johannesson H."/>
        </authorList>
    </citation>
    <scope>NUCLEOTIDE SEQUENCE</scope>
    <source>
        <strain evidence="3">CBS 118394</strain>
    </source>
</reference>
<comment type="caution">
    <text evidence="3">The sequence shown here is derived from an EMBL/GenBank/DDBJ whole genome shotgun (WGS) entry which is preliminary data.</text>
</comment>
<feature type="compositionally biased region" description="Polar residues" evidence="1">
    <location>
        <begin position="77"/>
        <end position="96"/>
    </location>
</feature>
<dbReference type="AlphaFoldDB" id="A0AAE0IRE2"/>
<proteinExistence type="predicted"/>